<dbReference type="PROSITE" id="PS00163">
    <property type="entry name" value="FUMARATE_LYASES"/>
    <property type="match status" value="1"/>
</dbReference>
<dbReference type="PRINTS" id="PR00149">
    <property type="entry name" value="FUMRATELYASE"/>
</dbReference>
<dbReference type="CDD" id="cd01362">
    <property type="entry name" value="Fumarase_classII"/>
    <property type="match status" value="1"/>
</dbReference>
<dbReference type="FunFam" id="1.10.40.30:FF:000002">
    <property type="entry name" value="Fumarate hydratase class II"/>
    <property type="match status" value="1"/>
</dbReference>
<dbReference type="EMBL" id="KZ454987">
    <property type="protein sequence ID" value="PKI86001.1"/>
    <property type="molecule type" value="Genomic_DNA"/>
</dbReference>
<dbReference type="InterPro" id="IPR000504">
    <property type="entry name" value="RRM_dom"/>
</dbReference>
<dbReference type="CDD" id="cd12247">
    <property type="entry name" value="RRM2_U1A_like"/>
    <property type="match status" value="1"/>
</dbReference>
<dbReference type="NCBIfam" id="NF008909">
    <property type="entry name" value="PRK12273.1"/>
    <property type="match status" value="1"/>
</dbReference>
<dbReference type="InterPro" id="IPR035979">
    <property type="entry name" value="RBD_domain_sf"/>
</dbReference>
<dbReference type="InterPro" id="IPR022761">
    <property type="entry name" value="Fumarate_lyase_N"/>
</dbReference>
<dbReference type="PROSITE" id="PS50102">
    <property type="entry name" value="RRM"/>
    <property type="match status" value="2"/>
</dbReference>
<feature type="region of interest" description="Disordered" evidence="9">
    <location>
        <begin position="501"/>
        <end position="539"/>
    </location>
</feature>
<feature type="domain" description="RRM" evidence="10">
    <location>
        <begin position="818"/>
        <end position="902"/>
    </location>
</feature>
<feature type="domain" description="RRM" evidence="10">
    <location>
        <begin position="652"/>
        <end position="720"/>
    </location>
</feature>
<dbReference type="FunFam" id="1.10.275.10:FF:000001">
    <property type="entry name" value="Fumarate hydratase, mitochondrial"/>
    <property type="match status" value="1"/>
</dbReference>
<dbReference type="Pfam" id="PF00076">
    <property type="entry name" value="RRM_1"/>
    <property type="match status" value="1"/>
</dbReference>
<keyword evidence="13" id="KW-1185">Reference proteome</keyword>
<dbReference type="Gene3D" id="1.10.40.30">
    <property type="entry name" value="Fumarase/aspartase (C-terminal domain)"/>
    <property type="match status" value="1"/>
</dbReference>
<dbReference type="GO" id="GO:0003723">
    <property type="term" value="F:RNA binding"/>
    <property type="evidence" value="ECO:0007669"/>
    <property type="project" value="UniProtKB-UniRule"/>
</dbReference>
<dbReference type="SUPFAM" id="SSF52113">
    <property type="entry name" value="BRCT domain"/>
    <property type="match status" value="1"/>
</dbReference>
<dbReference type="PANTHER" id="PTHR11444">
    <property type="entry name" value="ASPARTATEAMMONIA/ARGININOSUCCINATE/ADENYLOSUCCINATE LYASE"/>
    <property type="match status" value="1"/>
</dbReference>
<dbReference type="GO" id="GO:0006108">
    <property type="term" value="P:malate metabolic process"/>
    <property type="evidence" value="ECO:0007669"/>
    <property type="project" value="TreeGrafter"/>
</dbReference>
<comment type="similarity">
    <text evidence="1">Belongs to the class-II fumarase/aspartase family. Fumarase subfamily.</text>
</comment>
<dbReference type="STRING" id="2020962.A0A2N1JHI0"/>
<evidence type="ECO:0000256" key="5">
    <source>
        <dbReference type="ARBA" id="ARBA00023242"/>
    </source>
</evidence>
<dbReference type="CDD" id="cd17709">
    <property type="entry name" value="BRCT_pescadillo_like"/>
    <property type="match status" value="1"/>
</dbReference>
<evidence type="ECO:0000256" key="8">
    <source>
        <dbReference type="PROSITE-ProRule" id="PRU00176"/>
    </source>
</evidence>
<dbReference type="SMART" id="SM00360">
    <property type="entry name" value="RRM"/>
    <property type="match status" value="2"/>
</dbReference>
<evidence type="ECO:0000259" key="10">
    <source>
        <dbReference type="PROSITE" id="PS50102"/>
    </source>
</evidence>
<evidence type="ECO:0000256" key="9">
    <source>
        <dbReference type="SAM" id="MobiDB-lite"/>
    </source>
</evidence>
<dbReference type="SUPFAM" id="SSF54928">
    <property type="entry name" value="RNA-binding domain, RBD"/>
    <property type="match status" value="2"/>
</dbReference>
<comment type="similarity">
    <text evidence="7">Belongs to the pescadillo family.</text>
</comment>
<dbReference type="FunFam" id="1.20.200.10:FF:000001">
    <property type="entry name" value="Fumarate hydratase, mitochondrial"/>
    <property type="match status" value="1"/>
</dbReference>
<dbReference type="InterPro" id="IPR036420">
    <property type="entry name" value="BRCT_dom_sf"/>
</dbReference>
<dbReference type="Gene3D" id="1.10.275.10">
    <property type="entry name" value="Fumarase/aspartase (N-terminal domain)"/>
    <property type="match status" value="1"/>
</dbReference>
<evidence type="ECO:0000256" key="4">
    <source>
        <dbReference type="ARBA" id="ARBA00023239"/>
    </source>
</evidence>
<keyword evidence="5 7" id="KW-0539">Nucleus</keyword>
<comment type="subunit">
    <text evidence="7">Component of the NOP7 complex, composed of ERB1, NOP7 and YTM1. Within the NOP7 complex ERB1 appears to interact directly with NOP7 and YTM1. The NOP7 complex also associates with the 66S pre-ribosome.</text>
</comment>
<dbReference type="GO" id="GO:0000463">
    <property type="term" value="P:maturation of LSU-rRNA from tricistronic rRNA transcript (SSU-rRNA, 5.8S rRNA, LSU-rRNA)"/>
    <property type="evidence" value="ECO:0007669"/>
    <property type="project" value="UniProtKB-UniRule"/>
</dbReference>
<dbReference type="InterPro" id="IPR020557">
    <property type="entry name" value="Fumarate_lyase_CS"/>
</dbReference>
<dbReference type="Pfam" id="PF10415">
    <property type="entry name" value="FumaraseC_C"/>
    <property type="match status" value="1"/>
</dbReference>
<dbReference type="InterPro" id="IPR010613">
    <property type="entry name" value="PES"/>
</dbReference>
<dbReference type="Gene3D" id="3.40.50.10190">
    <property type="entry name" value="BRCT domain"/>
    <property type="match status" value="1"/>
</dbReference>
<name>A0A2N1JHI0_9BASI</name>
<dbReference type="Pfam" id="PF06732">
    <property type="entry name" value="Pescadillo_N"/>
    <property type="match status" value="1"/>
</dbReference>
<dbReference type="GO" id="GO:0043021">
    <property type="term" value="F:ribonucleoprotein complex binding"/>
    <property type="evidence" value="ECO:0007669"/>
    <property type="project" value="UniProtKB-UniRule"/>
</dbReference>
<dbReference type="InterPro" id="IPR012677">
    <property type="entry name" value="Nucleotide-bd_a/b_plait_sf"/>
</dbReference>
<keyword evidence="8" id="KW-0694">RNA-binding</keyword>
<feature type="compositionally biased region" description="Acidic residues" evidence="9">
    <location>
        <begin position="516"/>
        <end position="526"/>
    </location>
</feature>
<dbReference type="GO" id="GO:0000466">
    <property type="term" value="P:maturation of 5.8S rRNA from tricistronic rRNA transcript (SSU-rRNA, 5.8S rRNA, LSU-rRNA)"/>
    <property type="evidence" value="ECO:0007669"/>
    <property type="project" value="UniProtKB-UniRule"/>
</dbReference>
<protein>
    <recommendedName>
        <fullName evidence="7">Pescadillo homolog</fullName>
    </recommendedName>
    <alternativeName>
        <fullName evidence="7">Nucleolar protein 7 homolog</fullName>
    </alternativeName>
</protein>
<dbReference type="InterPro" id="IPR024083">
    <property type="entry name" value="Fumarase/histidase_N"/>
</dbReference>
<comment type="function">
    <text evidence="7">Component of the NOP7 complex, which is required for maturation of the 25S and 5.8S ribosomal RNAs and formation of the 60S ribosome.</text>
</comment>
<dbReference type="OrthoDB" id="1738025at2759"/>
<feature type="region of interest" description="Disordered" evidence="9">
    <location>
        <begin position="629"/>
        <end position="648"/>
    </location>
</feature>
<dbReference type="SUPFAM" id="SSF48557">
    <property type="entry name" value="L-aspartase-like"/>
    <property type="match status" value="1"/>
</dbReference>
<dbReference type="GO" id="GO:0005654">
    <property type="term" value="C:nucleoplasm"/>
    <property type="evidence" value="ECO:0007669"/>
    <property type="project" value="UniProtKB-SubCell"/>
</dbReference>
<dbReference type="InterPro" id="IPR000362">
    <property type="entry name" value="Fumarate_lyase_fam"/>
</dbReference>
<dbReference type="HAMAP" id="MF_00743">
    <property type="entry name" value="FumaraseC"/>
    <property type="match status" value="1"/>
</dbReference>
<dbReference type="InterPro" id="IPR018951">
    <property type="entry name" value="Fumarase_C_C"/>
</dbReference>
<sequence>MAKIKKKGESGASKNYITRNQALKKLQVTLAEFRRLCILKGIFPRQPRHVKRANKGSTAPTSFYYAKDIAYLQHEPVLRAFREHKTFAKKLNRAIARREWYAAKNMDENRPKYKLDHIIKERYPTFVDSLRDLDDALSMLFLFANIPASQSIAPEITSHCARLCAEWQLYVMRTNTLRKVFLSIKGIYFQAVVYGQEITWLVPYMFTQNIPTDVDFRVMMTFLELYQTLMGFVLYKLYFDENLVYPPKLDEEKDSQGAGFGSLLLTPNDASVLMGQGDVLEKEAQAAAENAATRADGKKMSARDVKRQIARLTHQGIDDEDEEVPVLDADAEAEEEAADEFVMQASKRTTEDEQLAGDQLTTLGELQHQAGDDTKQNLFSRYVFYISRECPRAVVEFILRSFGAHPSNIGWDHVAGAGSGVAENDERITHHIIDRPVEDGNLPQHPGRRVYVQPQWVVDSVNRRTLLPTEPYRPGAPLPPHLSPFVDDHEVARRGGYVPSEAQEALGMEVAAPTSDSDETDDEEEEDRKTAPTFSARDALLADPIDADASGLMEAAELEVEAAGGEDALIALRAQHSAALKSAKKQKRKAPVQLSEEAEARDMAKMLLSNRQRKLYTRMGNAASKTNFEKQRLETKKQQLGKKKKSTAEPSETLYIHNLNERVKVPVMKQTLEALFGLYGKVLSVVAHANLRMRGQAFVSFKNKEIATKAMKERIAFARTKSDSVVQHVSGPPGSTEAETALEVFQKQRKEQKQITRRTNIHRYREMLRRQKETRGMYALHCLPTEGVPAPGTMARKATSLARVQANQLPDEYLPPNKILFLQQIPNYIAEKELKELFGAYVFLCAAHRRYPNLNEVRMVPGKGDIAFIEYNDIPSGVTAREATNGHAFPNGERLKVPPEAAVTTLHRLYSMSASRTIFNAVPKVLMRLPASRTAHSVMRIGAVRTLVGSQVGAGKVRKERDTFGDLEVPADKYWGAQTQRSSMNFKIGGATERMPIPLIKAFGVLKKAAAVVNSRYGLDQKLAAAISDAADEVMLGKLNDHFPLVVFQTGSGTQTNMNVNEVISNRAIEMLGGELGSKTPVHPNDHVNRSQSSNDTFPTAMHVAAVMEITQNLLPSLKKLQVALDAKRSEFDSIIKIGRTHLQDATPLTLGQEFSGYVQQMENSISRVNDVLPRLRMLAQGGTAVGTGLNTFKGFDTAVAAEITKITGEEFVTAPNKFEALAAHDAMVEASGAMNTIAVSLMKIANDIRYLGSGPRCGLGELSLPENEPGSSIMPGKVNPTQCEALTMVAAQVMGNNVAVSVGGSYGQFELNVFKPVIAKNLLSSIRLLADGAESFTDHCVLGIQANRKRIDSLLNESLMLATALNARLGYDNVAKAAKKAHKEDLTLKEATVGLGLLTPEEFDEQVRPELMLGPDDPPK</sequence>
<dbReference type="NCBIfam" id="TIGR00979">
    <property type="entry name" value="fumC_II"/>
    <property type="match status" value="1"/>
</dbReference>
<comment type="function">
    <text evidence="6">Catalyzes the reversible stereospecific interconversion of fumarate to L-malate. In mitochondrion, catalyzes the hydration of fumarate to L-malate in the tricarboxylic acid (TCA) cycle to facilitate a transition step in the production of energy in the form of NADH. In cytoplasm and nucleus, involved in DNA repair in response to DNA damage: following DNA double-strand breaks (DSBs), translocates from the cytosol to the nucleus and promotes DNA repair by catalyzing the dehydration of L-malate to fumarate.</text>
</comment>
<dbReference type="PROSITE" id="PS50172">
    <property type="entry name" value="BRCT"/>
    <property type="match status" value="1"/>
</dbReference>
<dbReference type="GO" id="GO:0006099">
    <property type="term" value="P:tricarboxylic acid cycle"/>
    <property type="evidence" value="ECO:0007669"/>
    <property type="project" value="InterPro"/>
</dbReference>
<evidence type="ECO:0000256" key="3">
    <source>
        <dbReference type="ARBA" id="ARBA00022552"/>
    </source>
</evidence>
<keyword evidence="2 7" id="KW-0690">Ribosome biogenesis</keyword>
<dbReference type="Proteomes" id="UP000232875">
    <property type="component" value="Unassembled WGS sequence"/>
</dbReference>
<accession>A0A2N1JHI0</accession>
<reference evidence="12 13" key="1">
    <citation type="submission" date="2017-10" db="EMBL/GenBank/DDBJ databases">
        <title>A novel species of cold-tolerant Malassezia isolated from bats.</title>
        <authorList>
            <person name="Lorch J.M."/>
            <person name="Palmer J.M."/>
            <person name="Vanderwolf K.J."/>
            <person name="Schmidt K.Z."/>
            <person name="Verant M.L."/>
            <person name="Weller T.J."/>
            <person name="Blehert D.S."/>
        </authorList>
    </citation>
    <scope>NUCLEOTIDE SEQUENCE [LARGE SCALE GENOMIC DNA]</scope>
    <source>
        <strain evidence="12 13">NWHC:44797-103</strain>
    </source>
</reference>
<dbReference type="InterPro" id="IPR008948">
    <property type="entry name" value="L-Aspartase-like"/>
</dbReference>
<dbReference type="InterPro" id="IPR005677">
    <property type="entry name" value="Fum_hydII"/>
</dbReference>
<organism evidence="12 13">
    <name type="scientific">Malassezia vespertilionis</name>
    <dbReference type="NCBI Taxonomy" id="2020962"/>
    <lineage>
        <taxon>Eukaryota</taxon>
        <taxon>Fungi</taxon>
        <taxon>Dikarya</taxon>
        <taxon>Basidiomycota</taxon>
        <taxon>Ustilaginomycotina</taxon>
        <taxon>Malasseziomycetes</taxon>
        <taxon>Malasseziales</taxon>
        <taxon>Malasseziaceae</taxon>
        <taxon>Malassezia</taxon>
    </lineage>
</organism>
<dbReference type="PANTHER" id="PTHR11444:SF1">
    <property type="entry name" value="FUMARATE HYDRATASE, MITOCHONDRIAL"/>
    <property type="match status" value="1"/>
</dbReference>
<dbReference type="GO" id="GO:0006106">
    <property type="term" value="P:fumarate metabolic process"/>
    <property type="evidence" value="ECO:0007669"/>
    <property type="project" value="InterPro"/>
</dbReference>
<dbReference type="HAMAP" id="MF_03028">
    <property type="entry name" value="Pescadillo"/>
    <property type="match status" value="1"/>
</dbReference>
<comment type="subcellular location">
    <subcellularLocation>
        <location evidence="7">Nucleus</location>
        <location evidence="7">Nucleolus</location>
    </subcellularLocation>
    <subcellularLocation>
        <location evidence="7">Nucleus</location>
        <location evidence="7">Nucleoplasm</location>
    </subcellularLocation>
</comment>
<gene>
    <name evidence="12" type="primary">FUM1</name>
    <name evidence="7" type="synonym">NOP7</name>
    <name evidence="12" type="ORF">MVES_000413</name>
</gene>
<evidence type="ECO:0000313" key="13">
    <source>
        <dbReference type="Proteomes" id="UP000232875"/>
    </source>
</evidence>
<dbReference type="GO" id="GO:0004333">
    <property type="term" value="F:fumarate hydratase activity"/>
    <property type="evidence" value="ECO:0007669"/>
    <property type="project" value="InterPro"/>
</dbReference>
<keyword evidence="3 7" id="KW-0698">rRNA processing</keyword>
<evidence type="ECO:0000259" key="11">
    <source>
        <dbReference type="PROSITE" id="PS50172"/>
    </source>
</evidence>
<evidence type="ECO:0000256" key="2">
    <source>
        <dbReference type="ARBA" id="ARBA00022517"/>
    </source>
</evidence>
<dbReference type="GO" id="GO:0030687">
    <property type="term" value="C:preribosome, large subunit precursor"/>
    <property type="evidence" value="ECO:0007669"/>
    <property type="project" value="UniProtKB-UniRule"/>
</dbReference>
<evidence type="ECO:0000256" key="6">
    <source>
        <dbReference type="ARBA" id="ARBA00056821"/>
    </source>
</evidence>
<keyword evidence="4" id="KW-0456">Lyase</keyword>
<dbReference type="Gene3D" id="3.30.70.330">
    <property type="match status" value="2"/>
</dbReference>
<dbReference type="GO" id="GO:0005739">
    <property type="term" value="C:mitochondrion"/>
    <property type="evidence" value="ECO:0007669"/>
    <property type="project" value="TreeGrafter"/>
</dbReference>
<dbReference type="InterPro" id="IPR001357">
    <property type="entry name" value="BRCT_dom"/>
</dbReference>
<dbReference type="Gene3D" id="1.20.200.10">
    <property type="entry name" value="Fumarase/aspartase (Central domain)"/>
    <property type="match status" value="1"/>
</dbReference>
<proteinExistence type="inferred from homology"/>
<dbReference type="Pfam" id="PF00206">
    <property type="entry name" value="Lyase_1"/>
    <property type="match status" value="1"/>
</dbReference>
<evidence type="ECO:0000313" key="12">
    <source>
        <dbReference type="EMBL" id="PKI86001.1"/>
    </source>
</evidence>
<evidence type="ECO:0000256" key="7">
    <source>
        <dbReference type="HAMAP-Rule" id="MF_03028"/>
    </source>
</evidence>
<dbReference type="GO" id="GO:0005730">
    <property type="term" value="C:nucleolus"/>
    <property type="evidence" value="ECO:0007669"/>
    <property type="project" value="UniProtKB-SubCell"/>
</dbReference>
<evidence type="ECO:0000256" key="1">
    <source>
        <dbReference type="ARBA" id="ARBA00009084"/>
    </source>
</evidence>
<feature type="domain" description="BRCT" evidence="11">
    <location>
        <begin position="374"/>
        <end position="474"/>
    </location>
</feature>
<dbReference type="FunFam" id="3.30.70.330:FF:000029">
    <property type="entry name" value="U2 small nuclear ribonucleoprotein B"/>
    <property type="match status" value="1"/>
</dbReference>